<dbReference type="Proteomes" id="UP000768567">
    <property type="component" value="Unassembled WGS sequence"/>
</dbReference>
<sequence length="289" mass="32658">MFGYVTIYRKDLTESALDCYQGYYCGLCEALGRRYGSPGRMTLSYDMTFASILQSALYDPDTVHSTGRCLPHPIKARPRAANAYVDYAADMSIALAYYNYLDDWQDEHRRVSLRSAKRLEQHLPAIRAAHPRQCNAIRAQLDALGKLESSGCEDLDALCGCFGTLLGDVLQYDDDLWAPVLQRLGRGLGGFIYLMDAYDDLEKDAKTGSFNALAALHAKLDAEAFEERCRELFTQQLGICSESFQLLPILKDSPEGQLLYNTIYSGVWCKYTLIKARRDKRRKAENRHA</sequence>
<dbReference type="Pfam" id="PF18937">
    <property type="entry name" value="DUF5685"/>
    <property type="match status" value="1"/>
</dbReference>
<reference evidence="1 2" key="1">
    <citation type="submission" date="2020-10" db="EMBL/GenBank/DDBJ databases">
        <title>ChiBAC.</title>
        <authorList>
            <person name="Zenner C."/>
            <person name="Hitch T.C.A."/>
            <person name="Clavel T."/>
        </authorList>
    </citation>
    <scope>NUCLEOTIDE SEQUENCE [LARGE SCALE GENOMIC DNA]</scope>
    <source>
        <strain evidence="1 2">DSM 109015</strain>
    </source>
</reference>
<dbReference type="EMBL" id="JADCKC010000001">
    <property type="protein sequence ID" value="MBE5036942.1"/>
    <property type="molecule type" value="Genomic_DNA"/>
</dbReference>
<accession>A0ABR9R1W8</accession>
<evidence type="ECO:0000313" key="1">
    <source>
        <dbReference type="EMBL" id="MBE5036942.1"/>
    </source>
</evidence>
<name>A0ABR9R1W8_9FIRM</name>
<dbReference type="InterPro" id="IPR043740">
    <property type="entry name" value="DUF5685"/>
</dbReference>
<organism evidence="1 2">
    <name type="scientific">Gemmiger gallinarum</name>
    <dbReference type="NCBI Taxonomy" id="2779354"/>
    <lineage>
        <taxon>Bacteria</taxon>
        <taxon>Bacillati</taxon>
        <taxon>Bacillota</taxon>
        <taxon>Clostridia</taxon>
        <taxon>Eubacteriales</taxon>
        <taxon>Gemmiger</taxon>
    </lineage>
</organism>
<proteinExistence type="predicted"/>
<protein>
    <submittedName>
        <fullName evidence="1">Uncharacterized protein</fullName>
    </submittedName>
</protein>
<keyword evidence="2" id="KW-1185">Reference proteome</keyword>
<comment type="caution">
    <text evidence="1">The sequence shown here is derived from an EMBL/GenBank/DDBJ whole genome shotgun (WGS) entry which is preliminary data.</text>
</comment>
<evidence type="ECO:0000313" key="2">
    <source>
        <dbReference type="Proteomes" id="UP000768567"/>
    </source>
</evidence>
<dbReference type="RefSeq" id="WP_193500212.1">
    <property type="nucleotide sequence ID" value="NZ_JADCKC010000001.1"/>
</dbReference>
<gene>
    <name evidence="1" type="ORF">INF35_03980</name>
</gene>